<keyword evidence="2" id="KW-1185">Reference proteome</keyword>
<dbReference type="EMBL" id="QPFP01000239">
    <property type="protein sequence ID" value="TEB18622.1"/>
    <property type="molecule type" value="Genomic_DNA"/>
</dbReference>
<evidence type="ECO:0000313" key="1">
    <source>
        <dbReference type="EMBL" id="TEB18622.1"/>
    </source>
</evidence>
<proteinExistence type="predicted"/>
<protein>
    <submittedName>
        <fullName evidence="1">Uncharacterized protein</fullName>
    </submittedName>
</protein>
<dbReference type="Proteomes" id="UP000298030">
    <property type="component" value="Unassembled WGS sequence"/>
</dbReference>
<evidence type="ECO:0000313" key="2">
    <source>
        <dbReference type="Proteomes" id="UP000298030"/>
    </source>
</evidence>
<accession>A0A4Y7SAV1</accession>
<organism evidence="1 2">
    <name type="scientific">Coprinellus micaceus</name>
    <name type="common">Glistening ink-cap mushroom</name>
    <name type="synonym">Coprinus micaceus</name>
    <dbReference type="NCBI Taxonomy" id="71717"/>
    <lineage>
        <taxon>Eukaryota</taxon>
        <taxon>Fungi</taxon>
        <taxon>Dikarya</taxon>
        <taxon>Basidiomycota</taxon>
        <taxon>Agaricomycotina</taxon>
        <taxon>Agaricomycetes</taxon>
        <taxon>Agaricomycetidae</taxon>
        <taxon>Agaricales</taxon>
        <taxon>Agaricineae</taxon>
        <taxon>Psathyrellaceae</taxon>
        <taxon>Coprinellus</taxon>
    </lineage>
</organism>
<reference evidence="1 2" key="1">
    <citation type="journal article" date="2019" name="Nat. Ecol. Evol.">
        <title>Megaphylogeny resolves global patterns of mushroom evolution.</title>
        <authorList>
            <person name="Varga T."/>
            <person name="Krizsan K."/>
            <person name="Foldi C."/>
            <person name="Dima B."/>
            <person name="Sanchez-Garcia M."/>
            <person name="Sanchez-Ramirez S."/>
            <person name="Szollosi G.J."/>
            <person name="Szarkandi J.G."/>
            <person name="Papp V."/>
            <person name="Albert L."/>
            <person name="Andreopoulos W."/>
            <person name="Angelini C."/>
            <person name="Antonin V."/>
            <person name="Barry K.W."/>
            <person name="Bougher N.L."/>
            <person name="Buchanan P."/>
            <person name="Buyck B."/>
            <person name="Bense V."/>
            <person name="Catcheside P."/>
            <person name="Chovatia M."/>
            <person name="Cooper J."/>
            <person name="Damon W."/>
            <person name="Desjardin D."/>
            <person name="Finy P."/>
            <person name="Geml J."/>
            <person name="Haridas S."/>
            <person name="Hughes K."/>
            <person name="Justo A."/>
            <person name="Karasinski D."/>
            <person name="Kautmanova I."/>
            <person name="Kiss B."/>
            <person name="Kocsube S."/>
            <person name="Kotiranta H."/>
            <person name="LaButti K.M."/>
            <person name="Lechner B.E."/>
            <person name="Liimatainen K."/>
            <person name="Lipzen A."/>
            <person name="Lukacs Z."/>
            <person name="Mihaltcheva S."/>
            <person name="Morgado L.N."/>
            <person name="Niskanen T."/>
            <person name="Noordeloos M.E."/>
            <person name="Ohm R.A."/>
            <person name="Ortiz-Santana B."/>
            <person name="Ovrebo C."/>
            <person name="Racz N."/>
            <person name="Riley R."/>
            <person name="Savchenko A."/>
            <person name="Shiryaev A."/>
            <person name="Soop K."/>
            <person name="Spirin V."/>
            <person name="Szebenyi C."/>
            <person name="Tomsovsky M."/>
            <person name="Tulloss R.E."/>
            <person name="Uehling J."/>
            <person name="Grigoriev I.V."/>
            <person name="Vagvolgyi C."/>
            <person name="Papp T."/>
            <person name="Martin F.M."/>
            <person name="Miettinen O."/>
            <person name="Hibbett D.S."/>
            <person name="Nagy L.G."/>
        </authorList>
    </citation>
    <scope>NUCLEOTIDE SEQUENCE [LARGE SCALE GENOMIC DNA]</scope>
    <source>
        <strain evidence="1 2">FP101781</strain>
    </source>
</reference>
<name>A0A4Y7SAV1_COPMI</name>
<sequence length="157" mass="17678">MHIHIYRRRVFLLHVPAIPTPDNTRMLHFHLHFHLPLSILVTQSSHSEKDRGSRYPLVDATLPFVILHSSLNTTRRNQPTNVSPHAQRIVNPVATYIPLPKRTKTRSPTNPAATTTARTWFSSSSLTLWVLESRFGVSWRFVLAFDGPGGVGRGAGN</sequence>
<gene>
    <name evidence="1" type="ORF">FA13DRAFT_1803263</name>
</gene>
<comment type="caution">
    <text evidence="1">The sequence shown here is derived from an EMBL/GenBank/DDBJ whole genome shotgun (WGS) entry which is preliminary data.</text>
</comment>
<dbReference type="AlphaFoldDB" id="A0A4Y7SAV1"/>